<keyword evidence="1" id="KW-0812">Transmembrane</keyword>
<gene>
    <name evidence="2" type="ORF">SAMN04489807_0581</name>
</gene>
<keyword evidence="1" id="KW-0472">Membrane</keyword>
<dbReference type="RefSeq" id="WP_060927844.1">
    <property type="nucleotide sequence ID" value="NZ_FNSQ01000005.1"/>
</dbReference>
<keyword evidence="1" id="KW-1133">Transmembrane helix</keyword>
<protein>
    <submittedName>
        <fullName evidence="2">Uncharacterized protein</fullName>
    </submittedName>
</protein>
<name>A0A1H4J589_9MICO</name>
<feature type="transmembrane region" description="Helical" evidence="1">
    <location>
        <begin position="40"/>
        <end position="62"/>
    </location>
</feature>
<feature type="transmembrane region" description="Helical" evidence="1">
    <location>
        <begin position="7"/>
        <end position="28"/>
    </location>
</feature>
<proteinExistence type="predicted"/>
<dbReference type="EMBL" id="FNSQ01000005">
    <property type="protein sequence ID" value="SEB41367.1"/>
    <property type="molecule type" value="Genomic_DNA"/>
</dbReference>
<evidence type="ECO:0000313" key="3">
    <source>
        <dbReference type="Proteomes" id="UP000183750"/>
    </source>
</evidence>
<dbReference type="AlphaFoldDB" id="A0A1H4J589"/>
<accession>A0A1H4J589</accession>
<evidence type="ECO:0000313" key="2">
    <source>
        <dbReference type="EMBL" id="SEB41367.1"/>
    </source>
</evidence>
<reference evidence="3" key="1">
    <citation type="submission" date="2016-10" db="EMBL/GenBank/DDBJ databases">
        <authorList>
            <person name="Varghese N."/>
            <person name="Submissions S."/>
        </authorList>
    </citation>
    <scope>NUCLEOTIDE SEQUENCE [LARGE SCALE GENOMIC DNA]</scope>
    <source>
        <strain evidence="3">DSM 16089</strain>
    </source>
</reference>
<sequence length="71" mass="7493">MMTRKAAYLIAAGAGLLVAVSVAVYIFTLGVLADSSTESVVLPIWAVVLGVAAVIVFLVFLIKWGLLRTRS</sequence>
<organism evidence="2 3">
    <name type="scientific">Microbacterium hydrocarbonoxydans</name>
    <dbReference type="NCBI Taxonomy" id="273678"/>
    <lineage>
        <taxon>Bacteria</taxon>
        <taxon>Bacillati</taxon>
        <taxon>Actinomycetota</taxon>
        <taxon>Actinomycetes</taxon>
        <taxon>Micrococcales</taxon>
        <taxon>Microbacteriaceae</taxon>
        <taxon>Microbacterium</taxon>
    </lineage>
</organism>
<keyword evidence="3" id="KW-1185">Reference proteome</keyword>
<dbReference type="Proteomes" id="UP000183750">
    <property type="component" value="Unassembled WGS sequence"/>
</dbReference>
<evidence type="ECO:0000256" key="1">
    <source>
        <dbReference type="SAM" id="Phobius"/>
    </source>
</evidence>